<dbReference type="EMBL" id="JAUIZM010000005">
    <property type="protein sequence ID" value="KAK1382749.1"/>
    <property type="molecule type" value="Genomic_DNA"/>
</dbReference>
<dbReference type="GO" id="GO:0000981">
    <property type="term" value="F:DNA-binding transcription factor activity, RNA polymerase II-specific"/>
    <property type="evidence" value="ECO:0007669"/>
    <property type="project" value="TreeGrafter"/>
</dbReference>
<accession>A0AAD8IBN1</accession>
<dbReference type="Proteomes" id="UP001237642">
    <property type="component" value="Unassembled WGS sequence"/>
</dbReference>
<keyword evidence="5" id="KW-0539">Nucleus</keyword>
<sequence>MDSLLFSSNFRYATAADFTKTKAIMHPELNSCYRSNGYETTEQLSKQEDQQRRNMTGYQSGPSTTSFLDALCDDSVGPGYLERKTSSVEEMDFNSRFGCGDGAADFQASNKEVVRDSGHLVYEAAGDVVVSSKNIISSANCSNLIRHSSSPAGFLSNLAEEIGFTETNNVGNIRPGSKTNTESNSTSSRLDGYLANGQQDGISNRHYVPNFLNDPTFNSLKRNRDGEVKMLTNLNQLDAQAYQNDDSKHYTSGLVHQLSMPSTFAEMATMENLMDFQQDSTPCKIRAKRGFATHPRSIAERVRRTRISARMKKLQDLFPNMDKQANTADMLDLAVLYIKDLQKEVQTLNETRAKCTCPSKT</sequence>
<evidence type="ECO:0000256" key="4">
    <source>
        <dbReference type="ARBA" id="ARBA00023163"/>
    </source>
</evidence>
<evidence type="ECO:0000256" key="2">
    <source>
        <dbReference type="ARBA" id="ARBA00023015"/>
    </source>
</evidence>
<evidence type="ECO:0000256" key="6">
    <source>
        <dbReference type="SAM" id="MobiDB-lite"/>
    </source>
</evidence>
<dbReference type="GO" id="GO:0000978">
    <property type="term" value="F:RNA polymerase II cis-regulatory region sequence-specific DNA binding"/>
    <property type="evidence" value="ECO:0007669"/>
    <property type="project" value="TreeGrafter"/>
</dbReference>
<reference evidence="8" key="2">
    <citation type="submission" date="2023-05" db="EMBL/GenBank/DDBJ databases">
        <authorList>
            <person name="Schelkunov M.I."/>
        </authorList>
    </citation>
    <scope>NUCLEOTIDE SEQUENCE</scope>
    <source>
        <strain evidence="8">Hsosn_3</strain>
        <tissue evidence="8">Leaf</tissue>
    </source>
</reference>
<dbReference type="InterPro" id="IPR011598">
    <property type="entry name" value="bHLH_dom"/>
</dbReference>
<dbReference type="Gene3D" id="4.10.280.10">
    <property type="entry name" value="Helix-loop-helix DNA-binding domain"/>
    <property type="match status" value="1"/>
</dbReference>
<dbReference type="Pfam" id="PF00010">
    <property type="entry name" value="HLH"/>
    <property type="match status" value="1"/>
</dbReference>
<comment type="caution">
    <text evidence="8">The sequence shown here is derived from an EMBL/GenBank/DDBJ whole genome shotgun (WGS) entry which is preliminary data.</text>
</comment>
<dbReference type="SUPFAM" id="SSF47459">
    <property type="entry name" value="HLH, helix-loop-helix DNA-binding domain"/>
    <property type="match status" value="1"/>
</dbReference>
<keyword evidence="4" id="KW-0804">Transcription</keyword>
<feature type="compositionally biased region" description="Low complexity" evidence="6">
    <location>
        <begin position="177"/>
        <end position="188"/>
    </location>
</feature>
<organism evidence="8 9">
    <name type="scientific">Heracleum sosnowskyi</name>
    <dbReference type="NCBI Taxonomy" id="360622"/>
    <lineage>
        <taxon>Eukaryota</taxon>
        <taxon>Viridiplantae</taxon>
        <taxon>Streptophyta</taxon>
        <taxon>Embryophyta</taxon>
        <taxon>Tracheophyta</taxon>
        <taxon>Spermatophyta</taxon>
        <taxon>Magnoliopsida</taxon>
        <taxon>eudicotyledons</taxon>
        <taxon>Gunneridae</taxon>
        <taxon>Pentapetalae</taxon>
        <taxon>asterids</taxon>
        <taxon>campanulids</taxon>
        <taxon>Apiales</taxon>
        <taxon>Apiaceae</taxon>
        <taxon>Apioideae</taxon>
        <taxon>apioid superclade</taxon>
        <taxon>Tordylieae</taxon>
        <taxon>Tordyliinae</taxon>
        <taxon>Heracleum</taxon>
    </lineage>
</organism>
<dbReference type="PANTHER" id="PTHR16223">
    <property type="entry name" value="TRANSCRIPTION FACTOR BHLH83-RELATED"/>
    <property type="match status" value="1"/>
</dbReference>
<dbReference type="InterPro" id="IPR045843">
    <property type="entry name" value="IND-like"/>
</dbReference>
<dbReference type="PROSITE" id="PS50888">
    <property type="entry name" value="BHLH"/>
    <property type="match status" value="1"/>
</dbReference>
<evidence type="ECO:0000256" key="5">
    <source>
        <dbReference type="ARBA" id="ARBA00023242"/>
    </source>
</evidence>
<dbReference type="AlphaFoldDB" id="A0AAD8IBN1"/>
<proteinExistence type="predicted"/>
<keyword evidence="9" id="KW-1185">Reference proteome</keyword>
<comment type="subcellular location">
    <subcellularLocation>
        <location evidence="1">Nucleus</location>
    </subcellularLocation>
</comment>
<reference evidence="8" key="1">
    <citation type="submission" date="2023-02" db="EMBL/GenBank/DDBJ databases">
        <title>Genome of toxic invasive species Heracleum sosnowskyi carries increased number of genes despite the absence of recent whole-genome duplications.</title>
        <authorList>
            <person name="Schelkunov M."/>
            <person name="Shtratnikova V."/>
            <person name="Makarenko M."/>
            <person name="Klepikova A."/>
            <person name="Omelchenko D."/>
            <person name="Novikova G."/>
            <person name="Obukhova E."/>
            <person name="Bogdanov V."/>
            <person name="Penin A."/>
            <person name="Logacheva M."/>
        </authorList>
    </citation>
    <scope>NUCLEOTIDE SEQUENCE</scope>
    <source>
        <strain evidence="8">Hsosn_3</strain>
        <tissue evidence="8">Leaf</tissue>
    </source>
</reference>
<evidence type="ECO:0000256" key="3">
    <source>
        <dbReference type="ARBA" id="ARBA00023125"/>
    </source>
</evidence>
<evidence type="ECO:0000313" key="8">
    <source>
        <dbReference type="EMBL" id="KAK1382749.1"/>
    </source>
</evidence>
<feature type="region of interest" description="Disordered" evidence="6">
    <location>
        <begin position="168"/>
        <end position="188"/>
    </location>
</feature>
<evidence type="ECO:0000259" key="7">
    <source>
        <dbReference type="PROSITE" id="PS50888"/>
    </source>
</evidence>
<keyword evidence="2" id="KW-0805">Transcription regulation</keyword>
<feature type="domain" description="BHLH" evidence="7">
    <location>
        <begin position="291"/>
        <end position="341"/>
    </location>
</feature>
<protein>
    <submittedName>
        <fullName evidence="8">Transcription factor bHLH81</fullName>
    </submittedName>
</protein>
<evidence type="ECO:0000313" key="9">
    <source>
        <dbReference type="Proteomes" id="UP001237642"/>
    </source>
</evidence>
<name>A0AAD8IBN1_9APIA</name>
<dbReference type="PANTHER" id="PTHR16223:SF345">
    <property type="entry name" value="TRANSCRIPTION FACTOR BHLH130-LIKE"/>
    <property type="match status" value="1"/>
</dbReference>
<dbReference type="InterPro" id="IPR036638">
    <property type="entry name" value="HLH_DNA-bd_sf"/>
</dbReference>
<dbReference type="GO" id="GO:0005634">
    <property type="term" value="C:nucleus"/>
    <property type="evidence" value="ECO:0007669"/>
    <property type="project" value="UniProtKB-SubCell"/>
</dbReference>
<gene>
    <name evidence="8" type="ORF">POM88_020484</name>
</gene>
<dbReference type="SMART" id="SM00353">
    <property type="entry name" value="HLH"/>
    <property type="match status" value="1"/>
</dbReference>
<keyword evidence="3" id="KW-0238">DNA-binding</keyword>
<feature type="region of interest" description="Disordered" evidence="6">
    <location>
        <begin position="40"/>
        <end position="62"/>
    </location>
</feature>
<feature type="compositionally biased region" description="Polar residues" evidence="6">
    <location>
        <begin position="53"/>
        <end position="62"/>
    </location>
</feature>
<dbReference type="GO" id="GO:0046983">
    <property type="term" value="F:protein dimerization activity"/>
    <property type="evidence" value="ECO:0007669"/>
    <property type="project" value="InterPro"/>
</dbReference>
<dbReference type="FunFam" id="4.10.280.10:FF:000021">
    <property type="entry name" value="Transcription factor bHLH130 family"/>
    <property type="match status" value="1"/>
</dbReference>
<evidence type="ECO:0000256" key="1">
    <source>
        <dbReference type="ARBA" id="ARBA00004123"/>
    </source>
</evidence>